<evidence type="ECO:0000313" key="1">
    <source>
        <dbReference type="EMBL" id="KAF7682425.1"/>
    </source>
</evidence>
<dbReference type="EMBL" id="SBIQ01000266">
    <property type="protein sequence ID" value="KAF7682425.1"/>
    <property type="molecule type" value="Genomic_DNA"/>
</dbReference>
<sequence>MNKYIFMFTVILASNECFSTTTSELKNNYTIIAKTKKMYNQLFNKRYSNTADENALENNYKCNLIIESVFKMIFDAFLNSKTLFSRFTIKYLNIKNNEIKFNASNLPLKLNQNFNYKSRKFECLNSNNHNHYYINIKIKFQLLKLLKELNGGTKRLTPMIEILNRDKIFCICTMQDLLGVYNSIDMNMCIINNKFSMIIKDNIIIINNNEEYIIEKMLPDYDIFYVSIFNIYNYPRILVYEKDEIVIEYKKNEKIKNILFDALKPEKNDEDSRCEAINLYLSGQLKYFDNNDICLMSDKLDLMTKNDTTMVFTKGVNLSIEFIINFIFKDLVDAIKEMIYDLNKSKENKL</sequence>
<proteinExistence type="predicted"/>
<name>A0ABQ7HWD3_9MICR</name>
<evidence type="ECO:0000313" key="2">
    <source>
        <dbReference type="Proteomes" id="UP001516464"/>
    </source>
</evidence>
<organism evidence="1 2">
    <name type="scientific">Astathelohania contejeani</name>
    <dbReference type="NCBI Taxonomy" id="164912"/>
    <lineage>
        <taxon>Eukaryota</taxon>
        <taxon>Fungi</taxon>
        <taxon>Fungi incertae sedis</taxon>
        <taxon>Microsporidia</taxon>
        <taxon>Astathelohaniidae</taxon>
        <taxon>Astathelohania</taxon>
    </lineage>
</organism>
<feature type="non-terminal residue" evidence="1">
    <location>
        <position position="350"/>
    </location>
</feature>
<keyword evidence="2" id="KW-1185">Reference proteome</keyword>
<accession>A0ABQ7HWD3</accession>
<gene>
    <name evidence="1" type="ORF">TCON_2350</name>
</gene>
<dbReference type="Proteomes" id="UP001516464">
    <property type="component" value="Unassembled WGS sequence"/>
</dbReference>
<comment type="caution">
    <text evidence="1">The sequence shown here is derived from an EMBL/GenBank/DDBJ whole genome shotgun (WGS) entry which is preliminary data.</text>
</comment>
<protein>
    <submittedName>
        <fullName evidence="1">Uncharacterized protein</fullName>
    </submittedName>
</protein>
<reference evidence="1 2" key="1">
    <citation type="submission" date="2019-01" db="EMBL/GenBank/DDBJ databases">
        <title>Genomes sequencing and comparative genomics of infectious freshwater microsporidia, Cucumispora dikerogammari and Thelohania contejeani.</title>
        <authorList>
            <person name="Cormier A."/>
            <person name="Giraud I."/>
            <person name="Wattier R."/>
            <person name="Teixeira M."/>
            <person name="Grandjean F."/>
            <person name="Rigaud T."/>
            <person name="Cordaux R."/>
        </authorList>
    </citation>
    <scope>NUCLEOTIDE SEQUENCE [LARGE SCALE GENOMIC DNA]</scope>
    <source>
        <strain evidence="1">T1</strain>
        <tissue evidence="1">Spores</tissue>
    </source>
</reference>